<accession>A0A087SK02</accession>
<evidence type="ECO:0000313" key="2">
    <source>
        <dbReference type="EMBL" id="KFM26056.1"/>
    </source>
</evidence>
<dbReference type="EMBL" id="KL662126">
    <property type="protein sequence ID" value="KFM26056.1"/>
    <property type="molecule type" value="Genomic_DNA"/>
</dbReference>
<feature type="compositionally biased region" description="Basic residues" evidence="1">
    <location>
        <begin position="31"/>
        <end position="49"/>
    </location>
</feature>
<sequence>MKGCRLQSRRSGEDEGSGRAWRRSPVPGIPRRPRWRGRGRRRRPPAPAR</sequence>
<gene>
    <name evidence="2" type="ORF">F751_6207</name>
</gene>
<protein>
    <submittedName>
        <fullName evidence="2">Uncharacterized protein</fullName>
    </submittedName>
</protein>
<keyword evidence="3" id="KW-1185">Reference proteome</keyword>
<dbReference type="KEGG" id="apro:F751_6207"/>
<proteinExistence type="predicted"/>
<organism evidence="2 3">
    <name type="scientific">Auxenochlorella protothecoides</name>
    <name type="common">Green microalga</name>
    <name type="synonym">Chlorella protothecoides</name>
    <dbReference type="NCBI Taxonomy" id="3075"/>
    <lineage>
        <taxon>Eukaryota</taxon>
        <taxon>Viridiplantae</taxon>
        <taxon>Chlorophyta</taxon>
        <taxon>core chlorophytes</taxon>
        <taxon>Trebouxiophyceae</taxon>
        <taxon>Chlorellales</taxon>
        <taxon>Chlorellaceae</taxon>
        <taxon>Auxenochlorella</taxon>
    </lineage>
</organism>
<feature type="region of interest" description="Disordered" evidence="1">
    <location>
        <begin position="1"/>
        <end position="49"/>
    </location>
</feature>
<dbReference type="GeneID" id="23617598"/>
<reference evidence="2 3" key="1">
    <citation type="journal article" date="2014" name="BMC Genomics">
        <title>Oil accumulation mechanisms of the oleaginous microalga Chlorella protothecoides revealed through its genome, transcriptomes, and proteomes.</title>
        <authorList>
            <person name="Gao C."/>
            <person name="Wang Y."/>
            <person name="Shen Y."/>
            <person name="Yan D."/>
            <person name="He X."/>
            <person name="Dai J."/>
            <person name="Wu Q."/>
        </authorList>
    </citation>
    <scope>NUCLEOTIDE SEQUENCE [LARGE SCALE GENOMIC DNA]</scope>
    <source>
        <strain evidence="2 3">0710</strain>
    </source>
</reference>
<evidence type="ECO:0000256" key="1">
    <source>
        <dbReference type="SAM" id="MobiDB-lite"/>
    </source>
</evidence>
<dbReference type="RefSeq" id="XP_011398952.1">
    <property type="nucleotide sequence ID" value="XM_011400650.1"/>
</dbReference>
<evidence type="ECO:0000313" key="3">
    <source>
        <dbReference type="Proteomes" id="UP000028924"/>
    </source>
</evidence>
<name>A0A087SK02_AUXPR</name>
<dbReference type="Proteomes" id="UP000028924">
    <property type="component" value="Unassembled WGS sequence"/>
</dbReference>
<dbReference type="AlphaFoldDB" id="A0A087SK02"/>